<name>A0A6M0R608_9CLOT</name>
<dbReference type="GO" id="GO:0005886">
    <property type="term" value="C:plasma membrane"/>
    <property type="evidence" value="ECO:0007669"/>
    <property type="project" value="UniProtKB-SubCell"/>
</dbReference>
<evidence type="ECO:0000256" key="1">
    <source>
        <dbReference type="ARBA" id="ARBA00004162"/>
    </source>
</evidence>
<dbReference type="PANTHER" id="PTHR33909">
    <property type="entry name" value="SEC TRANSLOCON ACCESSORY COMPLEX SUBUNIT YAJC"/>
    <property type="match status" value="1"/>
</dbReference>
<keyword evidence="7 10" id="KW-1133">Transmembrane helix</keyword>
<gene>
    <name evidence="11" type="primary">yajC</name>
    <name evidence="11" type="ORF">FDF74_00225</name>
</gene>
<organism evidence="11 12">
    <name type="scientific">Clostridium niameyense</name>
    <dbReference type="NCBI Taxonomy" id="1622073"/>
    <lineage>
        <taxon>Bacteria</taxon>
        <taxon>Bacillati</taxon>
        <taxon>Bacillota</taxon>
        <taxon>Clostridia</taxon>
        <taxon>Eubacteriales</taxon>
        <taxon>Clostridiaceae</taxon>
        <taxon>Clostridium</taxon>
    </lineage>
</organism>
<dbReference type="AlphaFoldDB" id="A0A6M0R608"/>
<keyword evidence="6" id="KW-0653">Protein transport</keyword>
<evidence type="ECO:0000256" key="10">
    <source>
        <dbReference type="SAM" id="Phobius"/>
    </source>
</evidence>
<sequence length="103" mass="11929">MQQGFMGQFMFLIVMLVLFYLMIFLPEKKRKKNFNEMINSLSLNDEIITRGGIVGKVVNIQDNLVIVQTGPERTRIQVSKSSVYNVTKKRENESADVKEKEDK</sequence>
<evidence type="ECO:0000256" key="3">
    <source>
        <dbReference type="ARBA" id="ARBA00022448"/>
    </source>
</evidence>
<evidence type="ECO:0000256" key="2">
    <source>
        <dbReference type="ARBA" id="ARBA00006742"/>
    </source>
</evidence>
<comment type="caution">
    <text evidence="11">The sequence shown here is derived from an EMBL/GenBank/DDBJ whole genome shotgun (WGS) entry which is preliminary data.</text>
</comment>
<dbReference type="NCBIfam" id="TIGR00739">
    <property type="entry name" value="yajC"/>
    <property type="match status" value="1"/>
</dbReference>
<evidence type="ECO:0000256" key="8">
    <source>
        <dbReference type="ARBA" id="ARBA00023010"/>
    </source>
</evidence>
<comment type="similarity">
    <text evidence="2">Belongs to the YajC family.</text>
</comment>
<dbReference type="EMBL" id="SXDP01000001">
    <property type="protein sequence ID" value="NEZ45634.1"/>
    <property type="molecule type" value="Genomic_DNA"/>
</dbReference>
<dbReference type="OrthoDB" id="9800132at2"/>
<dbReference type="RefSeq" id="WP_050606755.1">
    <property type="nucleotide sequence ID" value="NZ_CABKUB010000006.1"/>
</dbReference>
<evidence type="ECO:0000313" key="12">
    <source>
        <dbReference type="Proteomes" id="UP000473885"/>
    </source>
</evidence>
<dbReference type="PRINTS" id="PR01853">
    <property type="entry name" value="YAJCTRNLCASE"/>
</dbReference>
<evidence type="ECO:0000313" key="11">
    <source>
        <dbReference type="EMBL" id="NEZ45634.1"/>
    </source>
</evidence>
<keyword evidence="5 10" id="KW-0812">Transmembrane</keyword>
<dbReference type="Pfam" id="PF02699">
    <property type="entry name" value="YajC"/>
    <property type="match status" value="1"/>
</dbReference>
<keyword evidence="9 10" id="KW-0472">Membrane</keyword>
<comment type="subcellular location">
    <subcellularLocation>
        <location evidence="1">Cell membrane</location>
        <topology evidence="1">Single-pass membrane protein</topology>
    </subcellularLocation>
</comment>
<dbReference type="Proteomes" id="UP000473885">
    <property type="component" value="Unassembled WGS sequence"/>
</dbReference>
<accession>A0A6M0R608</accession>
<dbReference type="PANTHER" id="PTHR33909:SF1">
    <property type="entry name" value="SEC TRANSLOCON ACCESSORY COMPLEX SUBUNIT YAJC"/>
    <property type="match status" value="1"/>
</dbReference>
<dbReference type="GO" id="GO:0015031">
    <property type="term" value="P:protein transport"/>
    <property type="evidence" value="ECO:0007669"/>
    <property type="project" value="UniProtKB-KW"/>
</dbReference>
<evidence type="ECO:0000256" key="4">
    <source>
        <dbReference type="ARBA" id="ARBA00022475"/>
    </source>
</evidence>
<feature type="transmembrane region" description="Helical" evidence="10">
    <location>
        <begin position="6"/>
        <end position="25"/>
    </location>
</feature>
<evidence type="ECO:0000256" key="6">
    <source>
        <dbReference type="ARBA" id="ARBA00022927"/>
    </source>
</evidence>
<keyword evidence="12" id="KW-1185">Reference proteome</keyword>
<evidence type="ECO:0000256" key="5">
    <source>
        <dbReference type="ARBA" id="ARBA00022692"/>
    </source>
</evidence>
<keyword evidence="3" id="KW-0813">Transport</keyword>
<keyword evidence="4" id="KW-1003">Cell membrane</keyword>
<dbReference type="InterPro" id="IPR003849">
    <property type="entry name" value="Preprotein_translocase_YajC"/>
</dbReference>
<keyword evidence="8" id="KW-0811">Translocation</keyword>
<protein>
    <submittedName>
        <fullName evidence="11">Preprotein translocase subunit YajC</fullName>
    </submittedName>
</protein>
<evidence type="ECO:0000256" key="9">
    <source>
        <dbReference type="ARBA" id="ARBA00023136"/>
    </source>
</evidence>
<proteinExistence type="inferred from homology"/>
<dbReference type="SMART" id="SM01323">
    <property type="entry name" value="YajC"/>
    <property type="match status" value="1"/>
</dbReference>
<reference evidence="11 12" key="1">
    <citation type="submission" date="2019-04" db="EMBL/GenBank/DDBJ databases">
        <title>Genome sequencing of Clostridium botulinum Groups I-IV and Clostridium butyricum.</title>
        <authorList>
            <person name="Brunt J."/>
            <person name="Van Vliet A.H.M."/>
            <person name="Stringer S.C."/>
            <person name="Carter A.T."/>
            <person name="Peck M.W."/>
        </authorList>
    </citation>
    <scope>NUCLEOTIDE SEQUENCE [LARGE SCALE GENOMIC DNA]</scope>
    <source>
        <strain evidence="11 12">IFR 18/094</strain>
    </source>
</reference>
<evidence type="ECO:0000256" key="7">
    <source>
        <dbReference type="ARBA" id="ARBA00022989"/>
    </source>
</evidence>